<dbReference type="AlphaFoldDB" id="K0IMP9"/>
<dbReference type="KEGG" id="nga:Ngar_c35590"/>
<dbReference type="HOGENOM" id="CLU_2695901_0_0_2"/>
<dbReference type="EMBL" id="CP002408">
    <property type="protein sequence ID" value="AFU60472.1"/>
    <property type="molecule type" value="Genomic_DNA"/>
</dbReference>
<organism evidence="1 2">
    <name type="scientific">Nitrososphaera gargensis (strain Ga9.2)</name>
    <dbReference type="NCBI Taxonomy" id="1237085"/>
    <lineage>
        <taxon>Archaea</taxon>
        <taxon>Nitrososphaerota</taxon>
        <taxon>Nitrososphaeria</taxon>
        <taxon>Nitrososphaerales</taxon>
        <taxon>Nitrososphaeraceae</taxon>
        <taxon>Nitrososphaera</taxon>
    </lineage>
</organism>
<reference evidence="1 2" key="1">
    <citation type="journal article" date="2012" name="Environ. Microbiol.">
        <title>The genome of the ammonia-oxidizing Candidatus Nitrososphaera gargensis: insights into metabolic versatility and environmental adaptations.</title>
        <authorList>
            <person name="Spang A."/>
            <person name="Poehlein A."/>
            <person name="Offre P."/>
            <person name="Zumbragel S."/>
            <person name="Haider S."/>
            <person name="Rychlik N."/>
            <person name="Nowka B."/>
            <person name="Schmeisser C."/>
            <person name="Lebedeva E.V."/>
            <person name="Rattei T."/>
            <person name="Bohm C."/>
            <person name="Schmid M."/>
            <person name="Galushko A."/>
            <person name="Hatzenpichler R."/>
            <person name="Weinmaier T."/>
            <person name="Daniel R."/>
            <person name="Schleper C."/>
            <person name="Spieck E."/>
            <person name="Streit W."/>
            <person name="Wagner M."/>
        </authorList>
    </citation>
    <scope>NUCLEOTIDE SEQUENCE [LARGE SCALE GENOMIC DNA]</scope>
    <source>
        <strain evidence="2">Ga9.2</strain>
    </source>
</reference>
<dbReference type="InParanoid" id="K0IMP9"/>
<dbReference type="Proteomes" id="UP000008037">
    <property type="component" value="Chromosome"/>
</dbReference>
<sequence>MPNLKKEIGVIVNDLGIYHKGLEVAVRRNNIKDEVSYALSAILPLEQKAEETELVKSWAYKKTLQITVQRSTS</sequence>
<proteinExistence type="predicted"/>
<gene>
    <name evidence="1" type="ordered locus">Ngar_c35590</name>
</gene>
<evidence type="ECO:0000313" key="1">
    <source>
        <dbReference type="EMBL" id="AFU60472.1"/>
    </source>
</evidence>
<protein>
    <submittedName>
        <fullName evidence="1">Uncharacterized protein</fullName>
    </submittedName>
</protein>
<evidence type="ECO:0000313" key="2">
    <source>
        <dbReference type="Proteomes" id="UP000008037"/>
    </source>
</evidence>
<dbReference type="BioCyc" id="CNIT1237085:G1324-3560-MONOMER"/>
<dbReference type="STRING" id="1237085.Ngar_c35590"/>
<name>K0IMP9_NITGG</name>
<accession>K0IMP9</accession>
<keyword evidence="2" id="KW-1185">Reference proteome</keyword>